<evidence type="ECO:0000313" key="2">
    <source>
        <dbReference type="EMBL" id="MBO0345797.1"/>
    </source>
</evidence>
<organism evidence="2 3">
    <name type="scientific">Roseibium limicola</name>
    <dbReference type="NCBI Taxonomy" id="2816037"/>
    <lineage>
        <taxon>Bacteria</taxon>
        <taxon>Pseudomonadati</taxon>
        <taxon>Pseudomonadota</taxon>
        <taxon>Alphaproteobacteria</taxon>
        <taxon>Hyphomicrobiales</taxon>
        <taxon>Stappiaceae</taxon>
        <taxon>Roseibium</taxon>
    </lineage>
</organism>
<dbReference type="Proteomes" id="UP000664779">
    <property type="component" value="Unassembled WGS sequence"/>
</dbReference>
<sequence length="180" mass="20251">MSSFILAAYTFALFHDRYESERISGFRDAEPGAFAAIEQAPGFLGRSGYEGDEGPKSWGEQVFPRFWVDNGDGFAPSTLSVWETPEALAAATYHGRHGAAFRRGREWNILPESWPGYVMWWVDVSHRPDWSEAVARHEHLADHGDSAHAFSFKALFDPHGQPLRLDNRRTKSLGANLSRS</sequence>
<keyword evidence="3" id="KW-1185">Reference proteome</keyword>
<dbReference type="InterPro" id="IPR011008">
    <property type="entry name" value="Dimeric_a/b-barrel"/>
</dbReference>
<dbReference type="SUPFAM" id="SSF54909">
    <property type="entry name" value="Dimeric alpha+beta barrel"/>
    <property type="match status" value="1"/>
</dbReference>
<dbReference type="Pfam" id="PF11695">
    <property type="entry name" value="DUF3291"/>
    <property type="match status" value="1"/>
</dbReference>
<evidence type="ECO:0000313" key="3">
    <source>
        <dbReference type="Proteomes" id="UP000664779"/>
    </source>
</evidence>
<feature type="domain" description="DUF3291" evidence="1">
    <location>
        <begin position="6"/>
        <end position="153"/>
    </location>
</feature>
<proteinExistence type="predicted"/>
<comment type="caution">
    <text evidence="2">The sequence shown here is derived from an EMBL/GenBank/DDBJ whole genome shotgun (WGS) entry which is preliminary data.</text>
</comment>
<reference evidence="2" key="1">
    <citation type="submission" date="2021-03" db="EMBL/GenBank/DDBJ databases">
        <title>Roseibium sp. CAU 1637 isolated from Incheon.</title>
        <authorList>
            <person name="Kim W."/>
        </authorList>
    </citation>
    <scope>NUCLEOTIDE SEQUENCE</scope>
    <source>
        <strain evidence="2">CAU 1637</strain>
    </source>
</reference>
<gene>
    <name evidence="2" type="ORF">J0X15_11255</name>
</gene>
<accession>A0A939EPQ1</accession>
<evidence type="ECO:0000259" key="1">
    <source>
        <dbReference type="Pfam" id="PF11695"/>
    </source>
</evidence>
<dbReference type="AlphaFoldDB" id="A0A939EPQ1"/>
<dbReference type="RefSeq" id="WP_206940693.1">
    <property type="nucleotide sequence ID" value="NZ_JAFLNF010000004.1"/>
</dbReference>
<dbReference type="InterPro" id="IPR021708">
    <property type="entry name" value="DUF3291"/>
</dbReference>
<protein>
    <submittedName>
        <fullName evidence="2">DUF3291 domain-containing protein</fullName>
    </submittedName>
</protein>
<dbReference type="EMBL" id="JAFLNF010000004">
    <property type="protein sequence ID" value="MBO0345797.1"/>
    <property type="molecule type" value="Genomic_DNA"/>
</dbReference>
<name>A0A939EPQ1_9HYPH</name>